<evidence type="ECO:0000313" key="2">
    <source>
        <dbReference type="EMBL" id="NKI89863.1"/>
    </source>
</evidence>
<evidence type="ECO:0000313" key="3">
    <source>
        <dbReference type="Proteomes" id="UP000717634"/>
    </source>
</evidence>
<sequence>MKTLVLTLAFAAVSLAAAAQSQPATAALPGTTPAAAAAPADAYTTLMSATITELMSTGDPAVLKAVAAKLERAATVAPADWLPRYYQAYALVINVFQSKEDGDAKDKTLDQAETALAQARKLHGDESELLALQAYAYQARLGISPMMRSRKYSELVGEAVAQAQSLSPANPRPYLVEANNVNFTPKMFGGGPEAAKPLYVQAQARFAAFVPAGPLAPNWGQRQLQGRLKQYETPATAAK</sequence>
<evidence type="ECO:0000256" key="1">
    <source>
        <dbReference type="SAM" id="SignalP"/>
    </source>
</evidence>
<keyword evidence="3" id="KW-1185">Reference proteome</keyword>
<protein>
    <submittedName>
        <fullName evidence="2">Uncharacterized protein</fullName>
    </submittedName>
</protein>
<feature type="signal peptide" evidence="1">
    <location>
        <begin position="1"/>
        <end position="26"/>
    </location>
</feature>
<gene>
    <name evidence="2" type="ORF">HBN54_002462</name>
</gene>
<organism evidence="2 3">
    <name type="scientific">Hymenobacter artigasi</name>
    <dbReference type="NCBI Taxonomy" id="2719616"/>
    <lineage>
        <taxon>Bacteria</taxon>
        <taxon>Pseudomonadati</taxon>
        <taxon>Bacteroidota</taxon>
        <taxon>Cytophagia</taxon>
        <taxon>Cytophagales</taxon>
        <taxon>Hymenobacteraceae</taxon>
        <taxon>Hymenobacter</taxon>
    </lineage>
</organism>
<dbReference type="RefSeq" id="WP_168673479.1">
    <property type="nucleotide sequence ID" value="NZ_JAAVTK010000006.1"/>
</dbReference>
<accession>A0ABX1HHY5</accession>
<keyword evidence="1" id="KW-0732">Signal</keyword>
<comment type="caution">
    <text evidence="2">The sequence shown here is derived from an EMBL/GenBank/DDBJ whole genome shotgun (WGS) entry which is preliminary data.</text>
</comment>
<proteinExistence type="predicted"/>
<name>A0ABX1HHY5_9BACT</name>
<reference evidence="2 3" key="1">
    <citation type="submission" date="2020-03" db="EMBL/GenBank/DDBJ databases">
        <title>Genomic Encyclopedia of Type Strains, Phase IV (KMG-V): Genome sequencing to study the core and pangenomes of soil and plant-associated prokaryotes.</title>
        <authorList>
            <person name="Whitman W."/>
        </authorList>
    </citation>
    <scope>NUCLEOTIDE SEQUENCE [LARGE SCALE GENOMIC DNA]</scope>
    <source>
        <strain evidence="2 3">1B</strain>
    </source>
</reference>
<dbReference type="Proteomes" id="UP000717634">
    <property type="component" value="Unassembled WGS sequence"/>
</dbReference>
<dbReference type="EMBL" id="JAAVTK010000006">
    <property type="protein sequence ID" value="NKI89863.1"/>
    <property type="molecule type" value="Genomic_DNA"/>
</dbReference>
<feature type="chain" id="PRO_5046796595" evidence="1">
    <location>
        <begin position="27"/>
        <end position="239"/>
    </location>
</feature>